<protein>
    <submittedName>
        <fullName evidence="1">Uncharacterized protein</fullName>
    </submittedName>
</protein>
<dbReference type="InterPro" id="IPR035994">
    <property type="entry name" value="Nucleoside_phosphorylase_sf"/>
</dbReference>
<dbReference type="GO" id="GO:0003824">
    <property type="term" value="F:catalytic activity"/>
    <property type="evidence" value="ECO:0007669"/>
    <property type="project" value="InterPro"/>
</dbReference>
<dbReference type="PANTHER" id="PTHR47705">
    <property type="entry name" value="AGAP000321-PA"/>
    <property type="match status" value="1"/>
</dbReference>
<organism evidence="1 2">
    <name type="scientific">Calicophoron daubneyi</name>
    <name type="common">Rumen fluke</name>
    <name type="synonym">Paramphistomum daubneyi</name>
    <dbReference type="NCBI Taxonomy" id="300641"/>
    <lineage>
        <taxon>Eukaryota</taxon>
        <taxon>Metazoa</taxon>
        <taxon>Spiralia</taxon>
        <taxon>Lophotrochozoa</taxon>
        <taxon>Platyhelminthes</taxon>
        <taxon>Trematoda</taxon>
        <taxon>Digenea</taxon>
        <taxon>Plagiorchiida</taxon>
        <taxon>Pronocephalata</taxon>
        <taxon>Paramphistomoidea</taxon>
        <taxon>Paramphistomidae</taxon>
        <taxon>Calicophoron</taxon>
    </lineage>
</organism>
<dbReference type="Proteomes" id="UP001497525">
    <property type="component" value="Unassembled WGS sequence"/>
</dbReference>
<dbReference type="PANTHER" id="PTHR47705:SF1">
    <property type="entry name" value="PNP_UDP_1 DOMAIN-CONTAINING PROTEIN"/>
    <property type="match status" value="1"/>
</dbReference>
<evidence type="ECO:0000313" key="1">
    <source>
        <dbReference type="EMBL" id="CAL5131044.1"/>
    </source>
</evidence>
<name>A0AAV2T4M5_CALDB</name>
<proteinExistence type="predicted"/>
<evidence type="ECO:0000313" key="2">
    <source>
        <dbReference type="Proteomes" id="UP001497525"/>
    </source>
</evidence>
<dbReference type="SUPFAM" id="SSF53167">
    <property type="entry name" value="Purine and uridine phosphorylases"/>
    <property type="match status" value="1"/>
</dbReference>
<accession>A0AAV2T4M5</accession>
<gene>
    <name evidence="1" type="ORF">CDAUBV1_LOCUS3234</name>
</gene>
<comment type="caution">
    <text evidence="1">The sequence shown here is derived from an EMBL/GenBank/DDBJ whole genome shotgun (WGS) entry which is preliminary data.</text>
</comment>
<dbReference type="Gene3D" id="3.40.50.1580">
    <property type="entry name" value="Nucleoside phosphorylase domain"/>
    <property type="match status" value="1"/>
</dbReference>
<dbReference type="EMBL" id="CAXLJL010000079">
    <property type="protein sequence ID" value="CAL5131044.1"/>
    <property type="molecule type" value="Genomic_DNA"/>
</dbReference>
<dbReference type="GO" id="GO:0009116">
    <property type="term" value="P:nucleoside metabolic process"/>
    <property type="evidence" value="ECO:0007669"/>
    <property type="project" value="InterPro"/>
</dbReference>
<sequence length="604" mass="67939">MGETYVTMTPINMESMKTIRFERSTQIDQKLVHHVAGGQHKGIIINNECKADESSMDVPEMQLEFTCVMFNSRTLETHAENRRLKFWFVKSTQQFDRLDESYGFFRELINPDTFPRDYIGFIKKVLTQLHSKRFSKLQRVDLDLIPLTKCEQDALVPKKEVRPAEQVVREALQMRLEEAYPNVLSMDDLVRILEVDDRNLLKVQLKELESRDLVQVVPLEGKHLGQIGFRRKIHLQNQVVKEVKGADHMKQVSTSEKPTIAIITNLLCEKLAVDAMIEKKTTFVRYKTEGGESNVYTIGSIGRHRVISTKLPMVGRELQAKISSASITTRLLGAFQGVEHVFLVGVGGSVPHLCEFEKHSRLGDVVVSAPAKPSARNNGNANSGVPVSPGLNDPVYIYCDQLIEPAEEAAPGAPLKFVLKKYSVRDRTLLNCVDRVLDRFEMHPESCEWAQLLTSTIKTTGHAECVDFSRPPPETDKLKLKIDEGVTVDIKHPDVPENLARFYPPGIPAVRLGCLGSGRPVTDNDKLRDFFAVEHQLLCYDSEYDQVLESVLGNGLESFLIIRGIADYAEGRQGTQWQPYAALAAACFMKAVILELPPVAIQDD</sequence>
<dbReference type="AlphaFoldDB" id="A0AAV2T4M5"/>
<reference evidence="1" key="1">
    <citation type="submission" date="2024-06" db="EMBL/GenBank/DDBJ databases">
        <authorList>
            <person name="Liu X."/>
            <person name="Lenzi L."/>
            <person name="Haldenby T S."/>
            <person name="Uol C."/>
        </authorList>
    </citation>
    <scope>NUCLEOTIDE SEQUENCE</scope>
</reference>